<organism evidence="1 2">
    <name type="scientific">Tectimicrobiota bacterium</name>
    <dbReference type="NCBI Taxonomy" id="2528274"/>
    <lineage>
        <taxon>Bacteria</taxon>
        <taxon>Pseudomonadati</taxon>
        <taxon>Nitrospinota/Tectimicrobiota group</taxon>
        <taxon>Candidatus Tectimicrobiota</taxon>
    </lineage>
</organism>
<evidence type="ECO:0000313" key="2">
    <source>
        <dbReference type="Proteomes" id="UP000782312"/>
    </source>
</evidence>
<accession>A0A932MM20</accession>
<name>A0A932MM20_UNCTE</name>
<sequence>MKRILPFAIAGLLLLGWGASRAGAEYGPYYAQPRTGVILYFGYPVYQYAPRYYYRPHVYRPHVPPHRHYYRPHLRHHERTYQHLYPTQPRGPWYRHR</sequence>
<protein>
    <submittedName>
        <fullName evidence="1">Uncharacterized protein</fullName>
    </submittedName>
</protein>
<reference evidence="1" key="1">
    <citation type="submission" date="2020-07" db="EMBL/GenBank/DDBJ databases">
        <title>Huge and variable diversity of episymbiotic CPR bacteria and DPANN archaea in groundwater ecosystems.</title>
        <authorList>
            <person name="He C.Y."/>
            <person name="Keren R."/>
            <person name="Whittaker M."/>
            <person name="Farag I.F."/>
            <person name="Doudna J."/>
            <person name="Cate J.H.D."/>
            <person name="Banfield J.F."/>
        </authorList>
    </citation>
    <scope>NUCLEOTIDE SEQUENCE</scope>
    <source>
        <strain evidence="1">NC_groundwater_763_Ag_S-0.2um_68_21</strain>
    </source>
</reference>
<dbReference type="EMBL" id="JACPUR010000001">
    <property type="protein sequence ID" value="MBI3126208.1"/>
    <property type="molecule type" value="Genomic_DNA"/>
</dbReference>
<dbReference type="Proteomes" id="UP000782312">
    <property type="component" value="Unassembled WGS sequence"/>
</dbReference>
<evidence type="ECO:0000313" key="1">
    <source>
        <dbReference type="EMBL" id="MBI3126208.1"/>
    </source>
</evidence>
<dbReference type="AlphaFoldDB" id="A0A932MM20"/>
<proteinExistence type="predicted"/>
<gene>
    <name evidence="1" type="ORF">HYZ11_01215</name>
</gene>
<comment type="caution">
    <text evidence="1">The sequence shown here is derived from an EMBL/GenBank/DDBJ whole genome shotgun (WGS) entry which is preliminary data.</text>
</comment>